<organism evidence="2 3">
    <name type="scientific">Cruoricaptor ignavus</name>
    <dbReference type="NCBI Taxonomy" id="1118202"/>
    <lineage>
        <taxon>Bacteria</taxon>
        <taxon>Pseudomonadati</taxon>
        <taxon>Bacteroidota</taxon>
        <taxon>Flavobacteriia</taxon>
        <taxon>Flavobacteriales</taxon>
        <taxon>Weeksellaceae</taxon>
        <taxon>Cruoricaptor</taxon>
    </lineage>
</organism>
<gene>
    <name evidence="2" type="ORF">IMZ16_09290</name>
</gene>
<evidence type="ECO:0000259" key="1">
    <source>
        <dbReference type="Pfam" id="PF00425"/>
    </source>
</evidence>
<dbReference type="RefSeq" id="WP_193439803.1">
    <property type="nucleotide sequence ID" value="NZ_CP063145.1"/>
</dbReference>
<dbReference type="KEGG" id="civ:IMZ16_09290"/>
<dbReference type="EMBL" id="CP063145">
    <property type="protein sequence ID" value="QOR73692.1"/>
    <property type="molecule type" value="Genomic_DNA"/>
</dbReference>
<feature type="domain" description="Chorismate-utilising enzyme C-terminal" evidence="1">
    <location>
        <begin position="66"/>
        <end position="305"/>
    </location>
</feature>
<protein>
    <submittedName>
        <fullName evidence="2">Chorismate-binding protein</fullName>
    </submittedName>
</protein>
<evidence type="ECO:0000313" key="3">
    <source>
        <dbReference type="Proteomes" id="UP000593605"/>
    </source>
</evidence>
<dbReference type="Gene3D" id="3.60.120.10">
    <property type="entry name" value="Anthranilate synthase"/>
    <property type="match status" value="1"/>
</dbReference>
<reference evidence="2 3" key="1">
    <citation type="submission" date="2020-10" db="EMBL/GenBank/DDBJ databases">
        <title>Complete genome of Cruoricapor ignavus strain M1214 isolated from the blood culture of a febrile patient.</title>
        <authorList>
            <person name="Guglielmino C.J.D."/>
        </authorList>
    </citation>
    <scope>NUCLEOTIDE SEQUENCE [LARGE SCALE GENOMIC DNA]</scope>
    <source>
        <strain evidence="2 3">M1214</strain>
    </source>
</reference>
<name>A0A7M1T462_9FLAO</name>
<dbReference type="PANTHER" id="PTHR42839">
    <property type="entry name" value="ISOCHORISMATE SYNTHASE ENTC"/>
    <property type="match status" value="1"/>
</dbReference>
<dbReference type="PANTHER" id="PTHR42839:SF2">
    <property type="entry name" value="ISOCHORISMATE SYNTHASE ENTC"/>
    <property type="match status" value="1"/>
</dbReference>
<evidence type="ECO:0000313" key="2">
    <source>
        <dbReference type="EMBL" id="QOR73692.1"/>
    </source>
</evidence>
<dbReference type="InterPro" id="IPR015890">
    <property type="entry name" value="Chorismate_C"/>
</dbReference>
<dbReference type="AlphaFoldDB" id="A0A7M1T462"/>
<dbReference type="InterPro" id="IPR005801">
    <property type="entry name" value="ADC_synthase"/>
</dbReference>
<accession>A0A7M1T462</accession>
<dbReference type="Proteomes" id="UP000593605">
    <property type="component" value="Chromosome"/>
</dbReference>
<proteinExistence type="predicted"/>
<dbReference type="SUPFAM" id="SSF56322">
    <property type="entry name" value="ADC synthase"/>
    <property type="match status" value="1"/>
</dbReference>
<sequence length="316" mass="35984">MIIFRLPDGVFHTCYGEGGDSVVFHTFGGERSSVFKGKFKPLSADEIRALDFKQLPATPEFSQESREDYLEKINRAIGVVNENQLQKIVIARKIGVDFNDINISESFLNLSKNYPNAFVYFFRDESQSWIGAFSELLGKFDKKSQKFTTMSLAGTLPVEEQWTPKEIEEQAPVTDFILKILRQYADDVEVSETYDHISGSIKHLRTDFSADINLEDLETLISELHPTPAVCGFPKDLCKSAIKSLENFNRELYAGYSRTETETAVYYFVNLRCAKLFRNRAMLFAGGGITSKSLPQKEWRETELKSRAILDNLAIF</sequence>
<dbReference type="Pfam" id="PF00425">
    <property type="entry name" value="Chorismate_bind"/>
    <property type="match status" value="1"/>
</dbReference>